<evidence type="ECO:0000313" key="2">
    <source>
        <dbReference type="Proteomes" id="UP001552299"/>
    </source>
</evidence>
<accession>A0ABD0UY02</accession>
<sequence length="181" mass="20258">MSNTIRSPMKMRHITPCSVPDDVAAPDSPLDELDDGFVYDVNGRVDILRSPYFDPYPGWDLSVGDYLNRIRYQLAWSVEDLLPAGRWTIIGRRPPPPPPPPAPSIQISCAIYLGVDKIDCIPWTYRKAKDIQSLISRNATAKYRERNLGVILRACFSLSDCDEFMAACKAAVIPGDVQCRS</sequence>
<gene>
    <name evidence="1" type="ORF">M5K25_012463</name>
</gene>
<proteinExistence type="predicted"/>
<reference evidence="1 2" key="1">
    <citation type="journal article" date="2024" name="Plant Biotechnol. J.">
        <title>Dendrobium thyrsiflorum genome and its molecular insights into genes involved in important horticultural traits.</title>
        <authorList>
            <person name="Chen B."/>
            <person name="Wang J.Y."/>
            <person name="Zheng P.J."/>
            <person name="Li K.L."/>
            <person name="Liang Y.M."/>
            <person name="Chen X.F."/>
            <person name="Zhang C."/>
            <person name="Zhao X."/>
            <person name="He X."/>
            <person name="Zhang G.Q."/>
            <person name="Liu Z.J."/>
            <person name="Xu Q."/>
        </authorList>
    </citation>
    <scope>NUCLEOTIDE SEQUENCE [LARGE SCALE GENOMIC DNA]</scope>
    <source>
        <strain evidence="1">GZMU011</strain>
    </source>
</reference>
<protein>
    <submittedName>
        <fullName evidence="1">Uncharacterized protein</fullName>
    </submittedName>
</protein>
<name>A0ABD0UY02_DENTH</name>
<dbReference type="EMBL" id="JANQDX010000010">
    <property type="protein sequence ID" value="KAL0917405.1"/>
    <property type="molecule type" value="Genomic_DNA"/>
</dbReference>
<organism evidence="1 2">
    <name type="scientific">Dendrobium thyrsiflorum</name>
    <name type="common">Pinecone-like raceme dendrobium</name>
    <name type="synonym">Orchid</name>
    <dbReference type="NCBI Taxonomy" id="117978"/>
    <lineage>
        <taxon>Eukaryota</taxon>
        <taxon>Viridiplantae</taxon>
        <taxon>Streptophyta</taxon>
        <taxon>Embryophyta</taxon>
        <taxon>Tracheophyta</taxon>
        <taxon>Spermatophyta</taxon>
        <taxon>Magnoliopsida</taxon>
        <taxon>Liliopsida</taxon>
        <taxon>Asparagales</taxon>
        <taxon>Orchidaceae</taxon>
        <taxon>Epidendroideae</taxon>
        <taxon>Malaxideae</taxon>
        <taxon>Dendrobiinae</taxon>
        <taxon>Dendrobium</taxon>
    </lineage>
</organism>
<keyword evidence="2" id="KW-1185">Reference proteome</keyword>
<comment type="caution">
    <text evidence="1">The sequence shown here is derived from an EMBL/GenBank/DDBJ whole genome shotgun (WGS) entry which is preliminary data.</text>
</comment>
<dbReference type="AlphaFoldDB" id="A0ABD0UY02"/>
<evidence type="ECO:0000313" key="1">
    <source>
        <dbReference type="EMBL" id="KAL0917405.1"/>
    </source>
</evidence>
<dbReference type="Proteomes" id="UP001552299">
    <property type="component" value="Unassembled WGS sequence"/>
</dbReference>